<evidence type="ECO:0000256" key="1">
    <source>
        <dbReference type="ARBA" id="ARBA00004141"/>
    </source>
</evidence>
<keyword evidence="9" id="KW-1185">Reference proteome</keyword>
<dbReference type="OrthoDB" id="10071849at2759"/>
<comment type="subcellular location">
    <subcellularLocation>
        <location evidence="1">Membrane</location>
        <topology evidence="1">Multi-pass membrane protein</topology>
    </subcellularLocation>
</comment>
<dbReference type="InterPro" id="IPR030417">
    <property type="entry name" value="MS4A"/>
</dbReference>
<gene>
    <name evidence="8" type="ORF">OFUS_LOCUS2949</name>
</gene>
<name>A0A8S4N424_OWEFU</name>
<feature type="transmembrane region" description="Helical" evidence="7">
    <location>
        <begin position="231"/>
        <end position="254"/>
    </location>
</feature>
<dbReference type="EMBL" id="CAIIXF020000001">
    <property type="protein sequence ID" value="CAH1775674.1"/>
    <property type="molecule type" value="Genomic_DNA"/>
</dbReference>
<protein>
    <submittedName>
        <fullName evidence="8">Uncharacterized protein</fullName>
    </submittedName>
</protein>
<dbReference type="Proteomes" id="UP000749559">
    <property type="component" value="Unassembled WGS sequence"/>
</dbReference>
<dbReference type="PANTHER" id="PTHR23320">
    <property type="entry name" value="MEMBRANE-SPANNING 4-DOMAINS SUBFAMILY A MS4A -RELATED"/>
    <property type="match status" value="1"/>
</dbReference>
<sequence>MSNQGYANLENDVLTPQEEKISGCVPEGPTTNQAVLSHPVLPPMNIAPGGHQIQPPTNQVLMSQPPYPSQPMVANVPPRSTYTVAPTSVEPINTNQNYATGSRPAWAHNSAMGLSITLIVSGLIMFIMNIIGLTTGVKFAVSGAGFWGGALMVITGGIGVCASKRKSNCTIISLMVLAIILAVLSACIFGAHTAGTIVASVDDIEYMDEYDHYHFHDYESQDRHAGQPLRIAFNAIMTIFALVVFLVSIIASALSCRAVCCRSNSNMMQVVYVPATGSCHVAPLAQGQFVPHGGNLQFASYPPHGQLQSQYVQNQGTVVGQSQNMTAAFSPHTRANDYNPVHTQRADEQNTNAAGCESSPPPAYQVS</sequence>
<comment type="similarity">
    <text evidence="2">Belongs to the MS4A family.</text>
</comment>
<feature type="transmembrane region" description="Helical" evidence="7">
    <location>
        <begin position="139"/>
        <end position="162"/>
    </location>
</feature>
<accession>A0A8S4N424</accession>
<evidence type="ECO:0000256" key="4">
    <source>
        <dbReference type="ARBA" id="ARBA00022989"/>
    </source>
</evidence>
<evidence type="ECO:0000313" key="9">
    <source>
        <dbReference type="Proteomes" id="UP000749559"/>
    </source>
</evidence>
<feature type="transmembrane region" description="Helical" evidence="7">
    <location>
        <begin position="174"/>
        <end position="201"/>
    </location>
</feature>
<feature type="transmembrane region" description="Helical" evidence="7">
    <location>
        <begin position="111"/>
        <end position="133"/>
    </location>
</feature>
<dbReference type="PANTHER" id="PTHR23320:SF130">
    <property type="entry name" value="TRANSMEMBRANE PROTEIN 212"/>
    <property type="match status" value="1"/>
</dbReference>
<evidence type="ECO:0000256" key="6">
    <source>
        <dbReference type="SAM" id="MobiDB-lite"/>
    </source>
</evidence>
<feature type="region of interest" description="Disordered" evidence="6">
    <location>
        <begin position="344"/>
        <end position="367"/>
    </location>
</feature>
<dbReference type="GO" id="GO:0016020">
    <property type="term" value="C:membrane"/>
    <property type="evidence" value="ECO:0007669"/>
    <property type="project" value="UniProtKB-SubCell"/>
</dbReference>
<evidence type="ECO:0000256" key="7">
    <source>
        <dbReference type="SAM" id="Phobius"/>
    </source>
</evidence>
<dbReference type="AlphaFoldDB" id="A0A8S4N424"/>
<comment type="caution">
    <text evidence="8">The sequence shown here is derived from an EMBL/GenBank/DDBJ whole genome shotgun (WGS) entry which is preliminary data.</text>
</comment>
<proteinExistence type="inferred from homology"/>
<dbReference type="InterPro" id="IPR007237">
    <property type="entry name" value="CD20-like"/>
</dbReference>
<evidence type="ECO:0000256" key="2">
    <source>
        <dbReference type="ARBA" id="ARBA00009565"/>
    </source>
</evidence>
<evidence type="ECO:0000256" key="5">
    <source>
        <dbReference type="ARBA" id="ARBA00023136"/>
    </source>
</evidence>
<keyword evidence="5 7" id="KW-0472">Membrane</keyword>
<dbReference type="Pfam" id="PF04103">
    <property type="entry name" value="CD20"/>
    <property type="match status" value="1"/>
</dbReference>
<organism evidence="8 9">
    <name type="scientific">Owenia fusiformis</name>
    <name type="common">Polychaete worm</name>
    <dbReference type="NCBI Taxonomy" id="6347"/>
    <lineage>
        <taxon>Eukaryota</taxon>
        <taxon>Metazoa</taxon>
        <taxon>Spiralia</taxon>
        <taxon>Lophotrochozoa</taxon>
        <taxon>Annelida</taxon>
        <taxon>Polychaeta</taxon>
        <taxon>Sedentaria</taxon>
        <taxon>Canalipalpata</taxon>
        <taxon>Sabellida</taxon>
        <taxon>Oweniida</taxon>
        <taxon>Oweniidae</taxon>
        <taxon>Owenia</taxon>
    </lineage>
</organism>
<keyword evidence="3 7" id="KW-0812">Transmembrane</keyword>
<evidence type="ECO:0000256" key="3">
    <source>
        <dbReference type="ARBA" id="ARBA00022692"/>
    </source>
</evidence>
<reference evidence="8" key="1">
    <citation type="submission" date="2022-03" db="EMBL/GenBank/DDBJ databases">
        <authorList>
            <person name="Martin C."/>
        </authorList>
    </citation>
    <scope>NUCLEOTIDE SEQUENCE</scope>
</reference>
<keyword evidence="4 7" id="KW-1133">Transmembrane helix</keyword>
<evidence type="ECO:0000313" key="8">
    <source>
        <dbReference type="EMBL" id="CAH1775674.1"/>
    </source>
</evidence>